<organism evidence="1 2">
    <name type="scientific">Phocaeicola salanitronis (strain DSM 18170 / JCM 13657 / CCUG 60908 / BL78)</name>
    <name type="common">Bacteroides salanitronis</name>
    <dbReference type="NCBI Taxonomy" id="667015"/>
    <lineage>
        <taxon>Bacteria</taxon>
        <taxon>Pseudomonadati</taxon>
        <taxon>Bacteroidota</taxon>
        <taxon>Bacteroidia</taxon>
        <taxon>Bacteroidales</taxon>
        <taxon>Bacteroidaceae</taxon>
        <taxon>Phocaeicola</taxon>
    </lineage>
</organism>
<sequence>MPDRGYFFDTLLYFVRYAIVYLSPRSTQRHTESFKFFLCVLRAEIMFH</sequence>
<dbReference type="AlphaFoldDB" id="F0R421"/>
<evidence type="ECO:0000313" key="1">
    <source>
        <dbReference type="EMBL" id="ADY35596.1"/>
    </source>
</evidence>
<gene>
    <name evidence="1" type="ordered locus">Bacsa_1007</name>
</gene>
<protein>
    <submittedName>
        <fullName evidence="1">Uncharacterized protein</fullName>
    </submittedName>
</protein>
<evidence type="ECO:0000313" key="2">
    <source>
        <dbReference type="Proteomes" id="UP000007486"/>
    </source>
</evidence>
<dbReference type="EMBL" id="CP002530">
    <property type="protein sequence ID" value="ADY35596.1"/>
    <property type="molecule type" value="Genomic_DNA"/>
</dbReference>
<accession>F0R421</accession>
<dbReference type="Proteomes" id="UP000007486">
    <property type="component" value="Chromosome"/>
</dbReference>
<name>F0R421_PHOSB</name>
<keyword evidence="2" id="KW-1185">Reference proteome</keyword>
<dbReference type="KEGG" id="bsa:Bacsa_1007"/>
<dbReference type="STRING" id="667015.Bacsa_1007"/>
<dbReference type="HOGENOM" id="CLU_3149667_0_0_10"/>
<reference evidence="1 2" key="1">
    <citation type="journal article" date="2011" name="Stand. Genomic Sci.">
        <title>Complete genome sequence of Bacteroides salanitronis type strain (BL78).</title>
        <authorList>
            <person name="Gronow S."/>
            <person name="Held B."/>
            <person name="Lucas S."/>
            <person name="Lapidus A."/>
            <person name="Del Rio T.G."/>
            <person name="Nolan M."/>
            <person name="Tice H."/>
            <person name="Deshpande S."/>
            <person name="Cheng J.F."/>
            <person name="Pitluck S."/>
            <person name="Liolios K."/>
            <person name="Pagani I."/>
            <person name="Ivanova N."/>
            <person name="Mavromatis K."/>
            <person name="Pati A."/>
            <person name="Tapia R."/>
            <person name="Han C."/>
            <person name="Goodwin L."/>
            <person name="Chen A."/>
            <person name="Palaniappan K."/>
            <person name="Land M."/>
            <person name="Hauser L."/>
            <person name="Chang Y.J."/>
            <person name="Jeffries C.D."/>
            <person name="Brambilla E.M."/>
            <person name="Rohde M."/>
            <person name="Goker M."/>
            <person name="Detter J.C."/>
            <person name="Woyke T."/>
            <person name="Bristow J."/>
            <person name="Markowitz V."/>
            <person name="Hugenholtz P."/>
            <person name="Kyrpides N.C."/>
            <person name="Klenk H.P."/>
            <person name="Eisen J.A."/>
        </authorList>
    </citation>
    <scope>NUCLEOTIDE SEQUENCE [LARGE SCALE GENOMIC DNA]</scope>
    <source>
        <strain evidence="1 2">DSM 18170</strain>
    </source>
</reference>
<proteinExistence type="predicted"/>